<gene>
    <name evidence="1" type="ORF">WH50_22800</name>
</gene>
<evidence type="ECO:0000313" key="1">
    <source>
        <dbReference type="EMBL" id="PXF29066.1"/>
    </source>
</evidence>
<dbReference type="RefSeq" id="WP_110189541.1">
    <property type="nucleotide sequence ID" value="NZ_CP177354.1"/>
</dbReference>
<dbReference type="EMBL" id="LAPT01000128">
    <property type="protein sequence ID" value="PXF29066.1"/>
    <property type="molecule type" value="Genomic_DNA"/>
</dbReference>
<comment type="caution">
    <text evidence="1">The sequence shown here is derived from an EMBL/GenBank/DDBJ whole genome shotgun (WGS) entry which is preliminary data.</text>
</comment>
<accession>A0ABX5LQY1</accession>
<evidence type="ECO:0000313" key="2">
    <source>
        <dbReference type="Proteomes" id="UP000248090"/>
    </source>
</evidence>
<evidence type="ECO:0008006" key="3">
    <source>
        <dbReference type="Google" id="ProtNLM"/>
    </source>
</evidence>
<keyword evidence="2" id="KW-1185">Reference proteome</keyword>
<reference evidence="1 2" key="1">
    <citation type="submission" date="2015-03" db="EMBL/GenBank/DDBJ databases">
        <authorList>
            <person name="Krishnan R."/>
            <person name="Midha S."/>
            <person name="Patil P.B."/>
            <person name="Rameshkumar N."/>
        </authorList>
    </citation>
    <scope>NUCLEOTIDE SEQUENCE [LARGE SCALE GENOMIC DNA]</scope>
    <source>
        <strain evidence="1 2">L1E11</strain>
    </source>
</reference>
<sequence>MKIIIEGLAVDISADDIRRDYGGYAPIQRIDMVRYADHAIAIVEMDISRAQANFLAARICAQVRLDTQLRAWVPLWDKD</sequence>
<dbReference type="Proteomes" id="UP000248090">
    <property type="component" value="Unassembled WGS sequence"/>
</dbReference>
<proteinExistence type="predicted"/>
<organism evidence="1 2">
    <name type="scientific">Pokkaliibacter plantistimulans</name>
    <dbReference type="NCBI Taxonomy" id="1635171"/>
    <lineage>
        <taxon>Bacteria</taxon>
        <taxon>Pseudomonadati</taxon>
        <taxon>Pseudomonadota</taxon>
        <taxon>Gammaproteobacteria</taxon>
        <taxon>Oceanospirillales</taxon>
        <taxon>Balneatrichaceae</taxon>
        <taxon>Pokkaliibacter</taxon>
    </lineage>
</organism>
<protein>
    <recommendedName>
        <fullName evidence="3">RRM domain-containing protein</fullName>
    </recommendedName>
</protein>
<name>A0ABX5LQY1_9GAMM</name>